<dbReference type="InterPro" id="IPR001099">
    <property type="entry name" value="Chalcone/stilbene_synt_N"/>
</dbReference>
<accession>X4QGY0</accession>
<evidence type="ECO:0000259" key="6">
    <source>
        <dbReference type="Pfam" id="PF00195"/>
    </source>
</evidence>
<dbReference type="PIRSF" id="PIRSF000451">
    <property type="entry name" value="PKS_III"/>
    <property type="match status" value="1"/>
</dbReference>
<comment type="similarity">
    <text evidence="1 5">Belongs to the thiolase-like superfamily. Chalcone/stilbene synthases family.</text>
</comment>
<dbReference type="SMR" id="X4QGY0"/>
<feature type="domain" description="Chalcone/stilbene synthase C-terminal" evidence="7">
    <location>
        <begin position="246"/>
        <end position="398"/>
    </location>
</feature>
<dbReference type="InterPro" id="IPR018088">
    <property type="entry name" value="Chalcone/stilbene_synthase_AS"/>
</dbReference>
<evidence type="ECO:0000256" key="3">
    <source>
        <dbReference type="ARBA" id="ARBA00023315"/>
    </source>
</evidence>
<dbReference type="PANTHER" id="PTHR11877">
    <property type="entry name" value="HYDROXYMETHYLGLUTARYL-COA SYNTHASE"/>
    <property type="match status" value="1"/>
</dbReference>
<feature type="domain" description="Chalcone/stilbene synthase N-terminal" evidence="6">
    <location>
        <begin position="16"/>
        <end position="236"/>
    </location>
</feature>
<protein>
    <submittedName>
        <fullName evidence="8">Chalcone synthase</fullName>
        <ecNumber evidence="8">2.3.1.74</ecNumber>
    </submittedName>
</protein>
<dbReference type="FunFam" id="3.40.47.10:FF:000025">
    <property type="entry name" value="Chalcone synthase 2"/>
    <property type="match status" value="1"/>
</dbReference>
<proteinExistence type="evidence at transcript level"/>
<name>X4QGY0_9MONI</name>
<dbReference type="EC" id="2.3.1.74" evidence="8"/>
<dbReference type="GO" id="GO:0016210">
    <property type="term" value="F:naringenin-chalcone synthase activity"/>
    <property type="evidence" value="ECO:0007669"/>
    <property type="project" value="UniProtKB-EC"/>
</dbReference>
<dbReference type="FunFam" id="3.40.47.10:FF:000014">
    <property type="entry name" value="Chalcone synthase 1"/>
    <property type="match status" value="1"/>
</dbReference>
<evidence type="ECO:0000259" key="7">
    <source>
        <dbReference type="Pfam" id="PF02797"/>
    </source>
</evidence>
<dbReference type="InterPro" id="IPR016039">
    <property type="entry name" value="Thiolase-like"/>
</dbReference>
<evidence type="ECO:0000256" key="4">
    <source>
        <dbReference type="PIRSR" id="PIRSR000451-1"/>
    </source>
</evidence>
<dbReference type="SUPFAM" id="SSF53901">
    <property type="entry name" value="Thiolase-like"/>
    <property type="match status" value="2"/>
</dbReference>
<dbReference type="GO" id="GO:0030639">
    <property type="term" value="P:polyketide biosynthetic process"/>
    <property type="evidence" value="ECO:0007669"/>
    <property type="project" value="TreeGrafter"/>
</dbReference>
<dbReference type="CDD" id="cd00831">
    <property type="entry name" value="CHS_like"/>
    <property type="match status" value="1"/>
</dbReference>
<keyword evidence="3 5" id="KW-0012">Acyltransferase</keyword>
<evidence type="ECO:0000256" key="1">
    <source>
        <dbReference type="ARBA" id="ARBA00005531"/>
    </source>
</evidence>
<sequence>MASPASTPVAFKPCARKMERADGPATVLAIGTANPPNCFQQSEYPEFYFNITNSNHMTDLKEKFQRMCDKSGISKRYMYLNEEILKANPSMCAYWEKSLDVRQDMVVVEVPKLGKEAASKAIKEWGQPKSKITHLVFCTTSGVDMPGADWALTKLLGLRPSVKRLMMYQQGCFAGGTVMRVAKDLAENNKGARVLVVCSELTAVTFRGPSDTHLDSLVGQALFGDGASAMIIGSDPIPQVEKPWFEVHYVASNILPDSDGAIDGHLREVGLTFHLMKDVPGIISKNIGSVLKDSFEKVFGEDAPSFNDLFWIAHPGGPAILDQVEQKLQLKPEKMAPSRHVLSEYGNMSSACVIFIMDHMRKESVEQNAVTTGEGFEWGLLLGFGPGLTCETVVLRSVKLEAN</sequence>
<dbReference type="PROSITE" id="PS00441">
    <property type="entry name" value="CHALCONE_SYNTH"/>
    <property type="match status" value="1"/>
</dbReference>
<dbReference type="Pfam" id="PF00195">
    <property type="entry name" value="Chal_sti_synt_N"/>
    <property type="match status" value="1"/>
</dbReference>
<dbReference type="AlphaFoldDB" id="X4QGY0"/>
<dbReference type="EMBL" id="KJ135628">
    <property type="protein sequence ID" value="AHU87077.1"/>
    <property type="molecule type" value="mRNA"/>
</dbReference>
<evidence type="ECO:0000256" key="2">
    <source>
        <dbReference type="ARBA" id="ARBA00022679"/>
    </source>
</evidence>
<dbReference type="PANTHER" id="PTHR11877:SF14">
    <property type="entry name" value="CHALCONE SYNTHASE"/>
    <property type="match status" value="1"/>
</dbReference>
<dbReference type="InterPro" id="IPR011141">
    <property type="entry name" value="Polyketide_synthase_type-III"/>
</dbReference>
<reference evidence="8" key="1">
    <citation type="submission" date="2014-01" db="EMBL/GenBank/DDBJ databases">
        <authorList>
            <person name="Chen X.F."/>
            <person name="Xie Y.H."/>
            <person name="Zhang M."/>
            <person name="Wang Q.X."/>
        </authorList>
    </citation>
    <scope>NUCLEOTIDE SEQUENCE</scope>
</reference>
<organism evidence="8">
    <name type="scientific">Dryopteris erythrosora</name>
    <dbReference type="NCBI Taxonomy" id="239562"/>
    <lineage>
        <taxon>Eukaryota</taxon>
        <taxon>Viridiplantae</taxon>
        <taxon>Streptophyta</taxon>
        <taxon>Embryophyta</taxon>
        <taxon>Tracheophyta</taxon>
        <taxon>Polypodiopsida</taxon>
        <taxon>Polypodiidae</taxon>
        <taxon>Polypodiales</taxon>
        <taxon>Polypodiineae</taxon>
        <taxon>Dryopteridaceae</taxon>
        <taxon>Dryopteridoideae</taxon>
        <taxon>Dryopteris</taxon>
    </lineage>
</organism>
<dbReference type="Gene3D" id="3.40.47.10">
    <property type="match status" value="2"/>
</dbReference>
<evidence type="ECO:0000256" key="5">
    <source>
        <dbReference type="RuleBase" id="RU003633"/>
    </source>
</evidence>
<feature type="active site" description="Acyl-thioester intermediate" evidence="4">
    <location>
        <position position="172"/>
    </location>
</feature>
<dbReference type="InterPro" id="IPR012328">
    <property type="entry name" value="Chalcone/stilbene_synt_C"/>
</dbReference>
<dbReference type="Pfam" id="PF02797">
    <property type="entry name" value="Chal_sti_synt_C"/>
    <property type="match status" value="1"/>
</dbReference>
<keyword evidence="2 5" id="KW-0808">Transferase</keyword>
<evidence type="ECO:0000313" key="8">
    <source>
        <dbReference type="EMBL" id="AHU87077.1"/>
    </source>
</evidence>